<proteinExistence type="predicted"/>
<dbReference type="Pfam" id="PF13411">
    <property type="entry name" value="MerR_1"/>
    <property type="match status" value="1"/>
</dbReference>
<evidence type="ECO:0000259" key="5">
    <source>
        <dbReference type="PROSITE" id="PS50937"/>
    </source>
</evidence>
<dbReference type="EMBL" id="MJBI02000001">
    <property type="protein sequence ID" value="RAI82945.1"/>
    <property type="molecule type" value="Genomic_DNA"/>
</dbReference>
<evidence type="ECO:0000256" key="3">
    <source>
        <dbReference type="ARBA" id="ARBA00023159"/>
    </source>
</evidence>
<gene>
    <name evidence="6" type="ORF">BFS35_004455</name>
</gene>
<organism evidence="6 7">
    <name type="scientific">Macrococcoides goetzii</name>
    <dbReference type="NCBI Taxonomy" id="1891097"/>
    <lineage>
        <taxon>Bacteria</taxon>
        <taxon>Bacillati</taxon>
        <taxon>Bacillota</taxon>
        <taxon>Bacilli</taxon>
        <taxon>Bacillales</taxon>
        <taxon>Staphylococcaceae</taxon>
        <taxon>Macrococcoides</taxon>
    </lineage>
</organism>
<name>A0A2G5NRQ4_9STAP</name>
<sequence length="244" mass="28649">MNIKKVSELTGVSIRTLHYYDEIALLCPNKKDNGYREYNDLDLDRLQHIMLYRKMNLSLNEIKALLNNNANMIDVLTDQRTRLEAQQQQIHSMITLIDQTIKSKKEGSKMTPEEKFKGINFNDNQYEQEARKKYGDKAVDISQKKINQLSDNGKDQLSQEWIDIFVTFNQLKDKPIEDQTVLQHTEKFYHFLNKNFGTYSLDAFYGLGDMYIIDERFTNNINQYGEGLGEYMSEAMKYYATINS</sequence>
<keyword evidence="3" id="KW-0010">Activator</keyword>
<keyword evidence="4" id="KW-0804">Transcription</keyword>
<evidence type="ECO:0000313" key="6">
    <source>
        <dbReference type="EMBL" id="RAI82945.1"/>
    </source>
</evidence>
<evidence type="ECO:0000256" key="2">
    <source>
        <dbReference type="ARBA" id="ARBA00023125"/>
    </source>
</evidence>
<feature type="domain" description="HTH merR-type" evidence="5">
    <location>
        <begin position="1"/>
        <end position="68"/>
    </location>
</feature>
<dbReference type="Gene3D" id="1.10.490.50">
    <property type="entry name" value="Antibiotic binding domain of TipA-like multidrug resistance regulators"/>
    <property type="match status" value="1"/>
</dbReference>
<dbReference type="PANTHER" id="PTHR30204:SF90">
    <property type="entry name" value="HTH-TYPE TRANSCRIPTIONAL ACTIVATOR MTA"/>
    <property type="match status" value="1"/>
</dbReference>
<dbReference type="GO" id="GO:0003700">
    <property type="term" value="F:DNA-binding transcription factor activity"/>
    <property type="evidence" value="ECO:0007669"/>
    <property type="project" value="InterPro"/>
</dbReference>
<keyword evidence="2" id="KW-0238">DNA-binding</keyword>
<dbReference type="InterPro" id="IPR012925">
    <property type="entry name" value="TipAS_dom"/>
</dbReference>
<dbReference type="Proteomes" id="UP000229523">
    <property type="component" value="Unassembled WGS sequence"/>
</dbReference>
<dbReference type="InterPro" id="IPR000551">
    <property type="entry name" value="MerR-type_HTH_dom"/>
</dbReference>
<protein>
    <submittedName>
        <fullName evidence="6">MerR family transcriptional regulator</fullName>
    </submittedName>
</protein>
<evidence type="ECO:0000256" key="1">
    <source>
        <dbReference type="ARBA" id="ARBA00023015"/>
    </source>
</evidence>
<dbReference type="PROSITE" id="PS50937">
    <property type="entry name" value="HTH_MERR_2"/>
    <property type="match status" value="1"/>
</dbReference>
<dbReference type="InterPro" id="IPR009061">
    <property type="entry name" value="DNA-bd_dom_put_sf"/>
</dbReference>
<dbReference type="InterPro" id="IPR036244">
    <property type="entry name" value="TipA-like_antibiotic-bd"/>
</dbReference>
<keyword evidence="7" id="KW-1185">Reference proteome</keyword>
<dbReference type="AlphaFoldDB" id="A0A2G5NRQ4"/>
<dbReference type="SMART" id="SM00422">
    <property type="entry name" value="HTH_MERR"/>
    <property type="match status" value="1"/>
</dbReference>
<dbReference type="InterPro" id="IPR047057">
    <property type="entry name" value="MerR_fam"/>
</dbReference>
<dbReference type="RefSeq" id="WP_099577452.1">
    <property type="nucleotide sequence ID" value="NZ_MJBI02000001.1"/>
</dbReference>
<evidence type="ECO:0000256" key="4">
    <source>
        <dbReference type="ARBA" id="ARBA00023163"/>
    </source>
</evidence>
<dbReference type="Gene3D" id="1.10.1660.10">
    <property type="match status" value="1"/>
</dbReference>
<keyword evidence="1" id="KW-0805">Transcription regulation</keyword>
<reference evidence="6 7" key="1">
    <citation type="journal article" date="2018" name="Front. Microbiol.">
        <title>Description and Comparative Genomics of Macrococcus caseolyticus subsp. hominis subsp. nov., Macrococcus goetzii sp. nov., Macrococcus epidermidis sp. nov., and Macrococcus bohemicus sp. nov., Novel Macrococci From Human Clinical Material With Virulence Potential and Suspected Uptake of Foreign DNA by Natural Transformation.</title>
        <authorList>
            <person name="Maslanova I."/>
            <person name="Wertheimer Z."/>
            <person name="Sedlacek I."/>
            <person name="Svec P."/>
            <person name="Indrakova A."/>
            <person name="Kovarovic V."/>
            <person name="Schumann P."/>
            <person name="Sproer C."/>
            <person name="Kralova S."/>
            <person name="Sedo O."/>
            <person name="Kristofova L."/>
            <person name="Vrbovska V."/>
            <person name="Fuzik T."/>
            <person name="Petras P."/>
            <person name="Zdrahal Z."/>
            <person name="Ruzickova V."/>
            <person name="Doskar J."/>
            <person name="Pantucek R."/>
        </authorList>
    </citation>
    <scope>NUCLEOTIDE SEQUENCE [LARGE SCALE GENOMIC DNA]</scope>
    <source>
        <strain evidence="6 7">CCM 4927</strain>
    </source>
</reference>
<dbReference type="Pfam" id="PF07739">
    <property type="entry name" value="TipAS"/>
    <property type="match status" value="1"/>
</dbReference>
<dbReference type="CDD" id="cd01106">
    <property type="entry name" value="HTH_TipAL-Mta"/>
    <property type="match status" value="1"/>
</dbReference>
<evidence type="ECO:0000313" key="7">
    <source>
        <dbReference type="Proteomes" id="UP000229523"/>
    </source>
</evidence>
<dbReference type="SUPFAM" id="SSF46955">
    <property type="entry name" value="Putative DNA-binding domain"/>
    <property type="match status" value="1"/>
</dbReference>
<accession>A0A2G5NRQ4</accession>
<dbReference type="GO" id="GO:0003677">
    <property type="term" value="F:DNA binding"/>
    <property type="evidence" value="ECO:0007669"/>
    <property type="project" value="UniProtKB-KW"/>
</dbReference>
<dbReference type="SUPFAM" id="SSF89082">
    <property type="entry name" value="Antibiotic binding domain of TipA-like multidrug resistance regulators"/>
    <property type="match status" value="1"/>
</dbReference>
<comment type="caution">
    <text evidence="6">The sequence shown here is derived from an EMBL/GenBank/DDBJ whole genome shotgun (WGS) entry which is preliminary data.</text>
</comment>
<dbReference type="PANTHER" id="PTHR30204">
    <property type="entry name" value="REDOX-CYCLING DRUG-SENSING TRANSCRIPTIONAL ACTIVATOR SOXR"/>
    <property type="match status" value="1"/>
</dbReference>